<sequence>MNKGKGRATPWVPVGDSHRNHGNHGHHQNRQTQGPKDSKDQWGVAKKMPTAKAQVNDKRLEAVTNKESYLGEPPTDRELIRARYVLASSWEVYPLALEDPAILDDIRKQHRVWITRVRETQAWDIHSESASGLQEAVHAFNQTVHDLRLQKELLATVLVVQESSRVTDDARISVAPNSRPEVITPLSGSSDIKRTAGKLLRTLRPHLLNSTECAMSVDSELRMRVSFGEVKVFVKHKGTNNVLTYDEFTEAAKSFSIRGCIGLFDRLDELKLANHVIKHLLALEGDYDLRLDHNTIRRTYALTLGLQWKEVYVEGRENGSFDTSRAKMGIACPTKWLNWVMATPDMRLDWGIRADAYDFESVPDGIAKLINELRLIAATYEESGDFLKPGEVRVGQAGPWKDKISETRLKTTFAVELHDTPYMLEISITQIWKGLKTKSQAKMAWGIQLYGKHWDSAMNQVNPHTRRKDWGEGQKNVWVGTDPDLGKRFQSFLEVVLQLQQHVEDVPPLALEEFEDLPIVANE</sequence>
<evidence type="ECO:0000256" key="1">
    <source>
        <dbReference type="SAM" id="MobiDB-lite"/>
    </source>
</evidence>
<dbReference type="AlphaFoldDB" id="A0A0F9XE99"/>
<protein>
    <submittedName>
        <fullName evidence="2">Uncharacterized protein</fullName>
    </submittedName>
</protein>
<evidence type="ECO:0000313" key="3">
    <source>
        <dbReference type="Proteomes" id="UP000034112"/>
    </source>
</evidence>
<organism evidence="2 3">
    <name type="scientific">Trichoderma harzianum</name>
    <name type="common">Hypocrea lixii</name>
    <dbReference type="NCBI Taxonomy" id="5544"/>
    <lineage>
        <taxon>Eukaryota</taxon>
        <taxon>Fungi</taxon>
        <taxon>Dikarya</taxon>
        <taxon>Ascomycota</taxon>
        <taxon>Pezizomycotina</taxon>
        <taxon>Sordariomycetes</taxon>
        <taxon>Hypocreomycetidae</taxon>
        <taxon>Hypocreales</taxon>
        <taxon>Hypocreaceae</taxon>
        <taxon>Trichoderma</taxon>
    </lineage>
</organism>
<feature type="compositionally biased region" description="Basic residues" evidence="1">
    <location>
        <begin position="20"/>
        <end position="29"/>
    </location>
</feature>
<dbReference type="Proteomes" id="UP000034112">
    <property type="component" value="Unassembled WGS sequence"/>
</dbReference>
<reference evidence="3" key="1">
    <citation type="journal article" date="2015" name="Genome Announc.">
        <title>Draft whole-genome sequence of the biocontrol agent Trichoderma harzianum T6776.</title>
        <authorList>
            <person name="Baroncelli R."/>
            <person name="Piaggeschi G."/>
            <person name="Fiorini L."/>
            <person name="Bertolini E."/>
            <person name="Zapparata A."/>
            <person name="Pe M.E."/>
            <person name="Sarrocco S."/>
            <person name="Vannacci G."/>
        </authorList>
    </citation>
    <scope>NUCLEOTIDE SEQUENCE [LARGE SCALE GENOMIC DNA]</scope>
    <source>
        <strain evidence="3">T6776</strain>
    </source>
</reference>
<accession>A0A0F9XE99</accession>
<dbReference type="OrthoDB" id="4739136at2759"/>
<dbReference type="OMA" id="MALNKTM"/>
<evidence type="ECO:0000313" key="2">
    <source>
        <dbReference type="EMBL" id="KKP03411.1"/>
    </source>
</evidence>
<feature type="region of interest" description="Disordered" evidence="1">
    <location>
        <begin position="1"/>
        <end position="53"/>
    </location>
</feature>
<proteinExistence type="predicted"/>
<gene>
    <name evidence="2" type="ORF">THAR02_04493</name>
</gene>
<comment type="caution">
    <text evidence="2">The sequence shown here is derived from an EMBL/GenBank/DDBJ whole genome shotgun (WGS) entry which is preliminary data.</text>
</comment>
<name>A0A0F9XE99_TRIHA</name>
<dbReference type="EMBL" id="JOKZ01000111">
    <property type="protein sequence ID" value="KKP03411.1"/>
    <property type="molecule type" value="Genomic_DNA"/>
</dbReference>